<feature type="non-terminal residue" evidence="2">
    <location>
        <position position="71"/>
    </location>
</feature>
<sequence length="71" mass="6793">ATAPPPPGAPGPGTPVAMAAPRIPIGGCPTPRATGAALASPSIPPWQDTPAHMKVDTLRSPAVPAGSPAVA</sequence>
<evidence type="ECO:0000313" key="3">
    <source>
        <dbReference type="Proteomes" id="UP001189429"/>
    </source>
</evidence>
<name>A0ABN9YA21_9DINO</name>
<feature type="non-terminal residue" evidence="2">
    <location>
        <position position="1"/>
    </location>
</feature>
<reference evidence="2" key="1">
    <citation type="submission" date="2023-10" db="EMBL/GenBank/DDBJ databases">
        <authorList>
            <person name="Chen Y."/>
            <person name="Shah S."/>
            <person name="Dougan E. K."/>
            <person name="Thang M."/>
            <person name="Chan C."/>
        </authorList>
    </citation>
    <scope>NUCLEOTIDE SEQUENCE [LARGE SCALE GENOMIC DNA]</scope>
</reference>
<evidence type="ECO:0000313" key="2">
    <source>
        <dbReference type="EMBL" id="CAK0908073.1"/>
    </source>
</evidence>
<organism evidence="2 3">
    <name type="scientific">Prorocentrum cordatum</name>
    <dbReference type="NCBI Taxonomy" id="2364126"/>
    <lineage>
        <taxon>Eukaryota</taxon>
        <taxon>Sar</taxon>
        <taxon>Alveolata</taxon>
        <taxon>Dinophyceae</taxon>
        <taxon>Prorocentrales</taxon>
        <taxon>Prorocentraceae</taxon>
        <taxon>Prorocentrum</taxon>
    </lineage>
</organism>
<proteinExistence type="predicted"/>
<evidence type="ECO:0000256" key="1">
    <source>
        <dbReference type="SAM" id="MobiDB-lite"/>
    </source>
</evidence>
<accession>A0ABN9YA21</accession>
<comment type="caution">
    <text evidence="2">The sequence shown here is derived from an EMBL/GenBank/DDBJ whole genome shotgun (WGS) entry which is preliminary data.</text>
</comment>
<dbReference type="EMBL" id="CAUYUJ010021949">
    <property type="protein sequence ID" value="CAK0908073.1"/>
    <property type="molecule type" value="Genomic_DNA"/>
</dbReference>
<dbReference type="Proteomes" id="UP001189429">
    <property type="component" value="Unassembled WGS sequence"/>
</dbReference>
<keyword evidence="3" id="KW-1185">Reference proteome</keyword>
<gene>
    <name evidence="2" type="ORF">PCOR1329_LOCUS82844</name>
</gene>
<feature type="region of interest" description="Disordered" evidence="1">
    <location>
        <begin position="30"/>
        <end position="51"/>
    </location>
</feature>
<protein>
    <submittedName>
        <fullName evidence="2">Uncharacterized protein</fullName>
    </submittedName>
</protein>